<sequence length="225" mass="25426">MSSQYLYIPSHLSRQDSRGNESFTNAYPRRPYPLTPYPTISETEDWSSSLLGTQDNLVHTTEKEAGRRARTYFAAPSTYGLCYSSPTPSLQISSTELQKVLDSFLDQVDWLEVAEKVARNRAPSIYFNAIEKILIVHIYQLVKIEGENDDAAQFGNSNNDKGNVPVYKGDDDGSEFERDSGDEDGDSDEDSDDDEDIKEDRDEADEEDDINEDDDDGDSESKYKE</sequence>
<dbReference type="EMBL" id="JBEFKJ010000002">
    <property type="protein sequence ID" value="KAL2047617.1"/>
    <property type="molecule type" value="Genomic_DNA"/>
</dbReference>
<keyword evidence="3" id="KW-1185">Reference proteome</keyword>
<feature type="compositionally biased region" description="Basic and acidic residues" evidence="1">
    <location>
        <begin position="168"/>
        <end position="179"/>
    </location>
</feature>
<evidence type="ECO:0000313" key="3">
    <source>
        <dbReference type="Proteomes" id="UP001590950"/>
    </source>
</evidence>
<feature type="region of interest" description="Disordered" evidence="1">
    <location>
        <begin position="1"/>
        <end position="30"/>
    </location>
</feature>
<accession>A0ABR4APE9</accession>
<name>A0ABR4APE9_9LECA</name>
<reference evidence="2 3" key="1">
    <citation type="submission" date="2024-09" db="EMBL/GenBank/DDBJ databases">
        <title>Rethinking Asexuality: The Enigmatic Case of Functional Sexual Genes in Lepraria (Stereocaulaceae).</title>
        <authorList>
            <person name="Doellman M."/>
            <person name="Sun Y."/>
            <person name="Barcenas-Pena A."/>
            <person name="Lumbsch H.T."/>
            <person name="Grewe F."/>
        </authorList>
    </citation>
    <scope>NUCLEOTIDE SEQUENCE [LARGE SCALE GENOMIC DNA]</scope>
    <source>
        <strain evidence="2 3">Mercado 3170</strain>
    </source>
</reference>
<organism evidence="2 3">
    <name type="scientific">Stereocaulon virgatum</name>
    <dbReference type="NCBI Taxonomy" id="373712"/>
    <lineage>
        <taxon>Eukaryota</taxon>
        <taxon>Fungi</taxon>
        <taxon>Dikarya</taxon>
        <taxon>Ascomycota</taxon>
        <taxon>Pezizomycotina</taxon>
        <taxon>Lecanoromycetes</taxon>
        <taxon>OSLEUM clade</taxon>
        <taxon>Lecanoromycetidae</taxon>
        <taxon>Lecanorales</taxon>
        <taxon>Lecanorineae</taxon>
        <taxon>Stereocaulaceae</taxon>
        <taxon>Stereocaulon</taxon>
    </lineage>
</organism>
<evidence type="ECO:0000313" key="2">
    <source>
        <dbReference type="EMBL" id="KAL2047617.1"/>
    </source>
</evidence>
<proteinExistence type="predicted"/>
<gene>
    <name evidence="2" type="ORF">N7G274_000659</name>
</gene>
<evidence type="ECO:0000256" key="1">
    <source>
        <dbReference type="SAM" id="MobiDB-lite"/>
    </source>
</evidence>
<comment type="caution">
    <text evidence="2">The sequence shown here is derived from an EMBL/GenBank/DDBJ whole genome shotgun (WGS) entry which is preliminary data.</text>
</comment>
<feature type="compositionally biased region" description="Acidic residues" evidence="1">
    <location>
        <begin position="180"/>
        <end position="218"/>
    </location>
</feature>
<dbReference type="Proteomes" id="UP001590950">
    <property type="component" value="Unassembled WGS sequence"/>
</dbReference>
<feature type="region of interest" description="Disordered" evidence="1">
    <location>
        <begin position="153"/>
        <end position="225"/>
    </location>
</feature>
<protein>
    <submittedName>
        <fullName evidence="2">Uncharacterized protein</fullName>
    </submittedName>
</protein>